<reference evidence="8" key="1">
    <citation type="journal article" date="2019" name="Int. J. Syst. Evol. Microbiol.">
        <title>The Global Catalogue of Microorganisms (GCM) 10K type strain sequencing project: providing services to taxonomists for standard genome sequencing and annotation.</title>
        <authorList>
            <consortium name="The Broad Institute Genomics Platform"/>
            <consortium name="The Broad Institute Genome Sequencing Center for Infectious Disease"/>
            <person name="Wu L."/>
            <person name="Ma J."/>
        </authorList>
    </citation>
    <scope>NUCLEOTIDE SEQUENCE [LARGE SCALE GENOMIC DNA]</scope>
    <source>
        <strain evidence="8">CCM 8911</strain>
    </source>
</reference>
<feature type="domain" description="Type II methyltransferase M.TaqI-like" evidence="6">
    <location>
        <begin position="359"/>
        <end position="579"/>
    </location>
</feature>
<evidence type="ECO:0000313" key="8">
    <source>
        <dbReference type="Proteomes" id="UP001597249"/>
    </source>
</evidence>
<dbReference type="InterPro" id="IPR047939">
    <property type="entry name" value="BREX_1_PglX"/>
</dbReference>
<evidence type="ECO:0000256" key="4">
    <source>
        <dbReference type="ARBA" id="ARBA00022691"/>
    </source>
</evidence>
<dbReference type="Pfam" id="PF07669">
    <property type="entry name" value="Eco57I"/>
    <property type="match status" value="1"/>
</dbReference>
<dbReference type="Gene3D" id="3.40.50.150">
    <property type="entry name" value="Vaccinia Virus protein VP39"/>
    <property type="match status" value="1"/>
</dbReference>
<evidence type="ECO:0000256" key="5">
    <source>
        <dbReference type="ARBA" id="ARBA00047942"/>
    </source>
</evidence>
<keyword evidence="2 7" id="KW-0489">Methyltransferase</keyword>
<keyword evidence="8" id="KW-1185">Reference proteome</keyword>
<sequence>MDKKIIETFATAARRGLVDAVKLRLEQLSITDKGAEERLPSSTSAAEFYAGNPTKPLTGSDIGRRKAIIARLERRSRSQSWSEAFYELVEEAAYTWFNRVIALRFMEVNDYLPSGTRVLSSVRGTSEPDIMTDARDIEDALGGYSSAERSLIDKAWENQDPASMDKLYQMLFLKQVNALSKNLPNLFEPTKDYLRLLFTPSYHSGVIKALVTNIPEADFDLTESGEGQVEIIGWLYQYYNEEPHNQVVNLNGGAVKEADIPAATQLFTTDWVVRYMVDNSLGRYYLEHFSSSNIAAKLKYLVPEKIHQVSTTIDLAKLRFLDNAMGSGHILVYAFDVLMEIYQEQGFTKREAARNIASENLFGLEIDKRAFQLAYFAIMMKVRQYDRHALDGDIHLNLYEFESSSNLTDQILAQLGLNPDAQSELLRIRDQFTLAKSLGSIIDIADHYNTDLIYSELSAQKNSHVSLFEGEEVREQIQGMLHIVDLLQDKYDVVVTNPPYLNKMDKPLKDYVKTHYKGYSGDLFSVFVWINAHLTKPDGYAAYMTPMVWMFIKTFQALRQDILDHYFISSLIQMETHAFFDEAFVTIDSFILQNHHSEPDWQGSYIRLTEFTGGMQVQQEKTLEAIQDPTVPYFYRTNQANFGRIPGSPIAYWVNYSVASLWTDTDTLGSKYPARKGVVSGDNGSLIRLWFEPRNIDIWKGGRIDGAYLPQPYKFALLNKGGKYRKWYGNQDYVLRFDREGYDRISSNKGHRSPEYYFYASYTWSSVSSGDPSFRYSPEGSISGSGGYSIFLFQPISVQDKCLLGFLNSTVANFLLKILNPTINLGAGDIQNLPLRCIPQPASVQMLIQTSLTFSMSDWDSNETSRDFSLSPLLAHIVEHQRNWTLEAAFNRWSKEAQDRFDQLKSNEEELNRIFIDLYELNDELTPEVADKDVSVRRADRPRDIKSFLSYFIGVTFGRYSIDTPGLAYAGGDWDDSKYESYKPNKDNLILLTDEEYFGDERDIIFRLKEFLTATFGAEHLDENIRFIADSLDKKGETPEDQIRKYFLDDFYKKDHLSTYQKRPIYWEFSSGRQDGFKALIYLHRYDANTMAMVRTAYLHPLQDAYMSAREQLQRMRDTESQTREKSRIEKQLTKLNKQIDEIVKYDAKLQHVANMHIAIDLDDGVLVNHEKVQAGEKLLSTIK</sequence>
<dbReference type="InterPro" id="IPR011639">
    <property type="entry name" value="MethylTrfase_TaqI-like_dom"/>
</dbReference>
<dbReference type="PRINTS" id="PR00507">
    <property type="entry name" value="N12N6MTFRASE"/>
</dbReference>
<proteinExistence type="predicted"/>
<keyword evidence="4" id="KW-0949">S-adenosyl-L-methionine</keyword>
<evidence type="ECO:0000256" key="2">
    <source>
        <dbReference type="ARBA" id="ARBA00022603"/>
    </source>
</evidence>
<dbReference type="PANTHER" id="PTHR33841:SF1">
    <property type="entry name" value="DNA METHYLTRANSFERASE A"/>
    <property type="match status" value="1"/>
</dbReference>
<evidence type="ECO:0000256" key="1">
    <source>
        <dbReference type="ARBA" id="ARBA00011900"/>
    </source>
</evidence>
<accession>A0ABW4B9E0</accession>
<dbReference type="EC" id="2.1.1.72" evidence="1"/>
<dbReference type="EMBL" id="JBHTMO010000013">
    <property type="protein sequence ID" value="MFD1392905.1"/>
    <property type="molecule type" value="Genomic_DNA"/>
</dbReference>
<comment type="catalytic activity">
    <reaction evidence="5">
        <text>a 2'-deoxyadenosine in DNA + S-adenosyl-L-methionine = an N(6)-methyl-2'-deoxyadenosine in DNA + S-adenosyl-L-homocysteine + H(+)</text>
        <dbReference type="Rhea" id="RHEA:15197"/>
        <dbReference type="Rhea" id="RHEA-COMP:12418"/>
        <dbReference type="Rhea" id="RHEA-COMP:12419"/>
        <dbReference type="ChEBI" id="CHEBI:15378"/>
        <dbReference type="ChEBI" id="CHEBI:57856"/>
        <dbReference type="ChEBI" id="CHEBI:59789"/>
        <dbReference type="ChEBI" id="CHEBI:90615"/>
        <dbReference type="ChEBI" id="CHEBI:90616"/>
        <dbReference type="EC" id="2.1.1.72"/>
    </reaction>
</comment>
<keyword evidence="3 7" id="KW-0808">Transferase</keyword>
<dbReference type="GO" id="GO:0009007">
    <property type="term" value="F:site-specific DNA-methyltransferase (adenine-specific) activity"/>
    <property type="evidence" value="ECO:0007669"/>
    <property type="project" value="UniProtKB-EC"/>
</dbReference>
<organism evidence="7 8">
    <name type="scientific">Lacticaseibacillus jixianensis</name>
    <dbReference type="NCBI Taxonomy" id="2486012"/>
    <lineage>
        <taxon>Bacteria</taxon>
        <taxon>Bacillati</taxon>
        <taxon>Bacillota</taxon>
        <taxon>Bacilli</taxon>
        <taxon>Lactobacillales</taxon>
        <taxon>Lactobacillaceae</taxon>
        <taxon>Lacticaseibacillus</taxon>
    </lineage>
</organism>
<dbReference type="SUPFAM" id="SSF53335">
    <property type="entry name" value="S-adenosyl-L-methionine-dependent methyltransferases"/>
    <property type="match status" value="1"/>
</dbReference>
<dbReference type="RefSeq" id="WP_125584966.1">
    <property type="nucleotide sequence ID" value="NZ_JBHTMO010000013.1"/>
</dbReference>
<dbReference type="NCBIfam" id="NF033452">
    <property type="entry name" value="BREX_1_MTaseX"/>
    <property type="match status" value="1"/>
</dbReference>
<dbReference type="PROSITE" id="PS00092">
    <property type="entry name" value="N6_MTASE"/>
    <property type="match status" value="1"/>
</dbReference>
<dbReference type="Proteomes" id="UP001597249">
    <property type="component" value="Unassembled WGS sequence"/>
</dbReference>
<evidence type="ECO:0000256" key="3">
    <source>
        <dbReference type="ARBA" id="ARBA00022679"/>
    </source>
</evidence>
<dbReference type="GO" id="GO:0032259">
    <property type="term" value="P:methylation"/>
    <property type="evidence" value="ECO:0007669"/>
    <property type="project" value="UniProtKB-KW"/>
</dbReference>
<name>A0ABW4B9E0_9LACO</name>
<comment type="caution">
    <text evidence="7">The sequence shown here is derived from an EMBL/GenBank/DDBJ whole genome shotgun (WGS) entry which is preliminary data.</text>
</comment>
<dbReference type="PANTHER" id="PTHR33841">
    <property type="entry name" value="DNA METHYLTRANSFERASE YEEA-RELATED"/>
    <property type="match status" value="1"/>
</dbReference>
<dbReference type="InterPro" id="IPR050953">
    <property type="entry name" value="N4_N6_ade-DNA_methylase"/>
</dbReference>
<protein>
    <recommendedName>
        <fullName evidence="1">site-specific DNA-methyltransferase (adenine-specific)</fullName>
        <ecNumber evidence="1">2.1.1.72</ecNumber>
    </recommendedName>
</protein>
<evidence type="ECO:0000259" key="6">
    <source>
        <dbReference type="Pfam" id="PF07669"/>
    </source>
</evidence>
<dbReference type="InterPro" id="IPR002052">
    <property type="entry name" value="DNA_methylase_N6_adenine_CS"/>
</dbReference>
<dbReference type="InterPro" id="IPR029063">
    <property type="entry name" value="SAM-dependent_MTases_sf"/>
</dbReference>
<gene>
    <name evidence="7" type="primary">pglX</name>
    <name evidence="7" type="ORF">ACFQ3L_04775</name>
</gene>
<evidence type="ECO:0000313" key="7">
    <source>
        <dbReference type="EMBL" id="MFD1392905.1"/>
    </source>
</evidence>